<reference evidence="1" key="1">
    <citation type="submission" date="2021-11" db="EMBL/GenBank/DDBJ databases">
        <authorList>
            <person name="Furlong K.P."/>
            <person name="Elkbouli M."/>
            <person name="Barwitzki K."/>
            <person name="Hastings E.M."/>
            <person name="Saal A.P."/>
            <person name="Sandouka T."/>
            <person name="Tran A."/>
            <person name="Tremblay V."/>
            <person name="Williams E.C."/>
            <person name="Giles L.L."/>
            <person name="McCarthy L."/>
            <person name="Wheaton K.A."/>
            <person name="Chan K."/>
            <person name="Rudner A.D."/>
            <person name="Beyer A.R."/>
            <person name="Chong R.A."/>
            <person name="Edgington N.P."/>
            <person name="Freise A.C."/>
            <person name="Garcia Costas A.M."/>
            <person name="Gibb B.P."/>
            <person name="Klyczek K.K."/>
            <person name="Swerdlow S.J."/>
            <person name="Garlena R.A."/>
            <person name="Russell D.A."/>
            <person name="Jacobs-Sera D."/>
            <person name="Hatfull G.F."/>
        </authorList>
    </citation>
    <scope>NUCLEOTIDE SEQUENCE</scope>
</reference>
<dbReference type="EMBL" id="OL455896">
    <property type="protein sequence ID" value="UJQ86820.1"/>
    <property type="molecule type" value="Genomic_DNA"/>
</dbReference>
<accession>A0AA49BPT2</accession>
<sequence length="41" mass="4279">MGLLAAIALTCIIAFGPVALDFWTELGLIVIGVYVLSAIDD</sequence>
<dbReference type="Proteomes" id="UP001200740">
    <property type="component" value="Segment"/>
</dbReference>
<keyword evidence="2" id="KW-1185">Reference proteome</keyword>
<dbReference type="KEGG" id="vg:77954606"/>
<protein>
    <submittedName>
        <fullName evidence="1">Membrane protein</fullName>
    </submittedName>
</protein>
<evidence type="ECO:0000313" key="1">
    <source>
        <dbReference type="EMBL" id="UJQ86820.1"/>
    </source>
</evidence>
<name>A0AA49BPT2_9CAUD</name>
<evidence type="ECO:0000313" key="2">
    <source>
        <dbReference type="Proteomes" id="UP001200740"/>
    </source>
</evidence>
<dbReference type="GeneID" id="77954606"/>
<gene>
    <name evidence="1" type="primary">30</name>
    <name evidence="1" type="ORF">SEA_REEDO_30</name>
</gene>
<organism evidence="1 2">
    <name type="scientific">Arthrobacter phage Reedo</name>
    <dbReference type="NCBI Taxonomy" id="2910755"/>
    <lineage>
        <taxon>Viruses</taxon>
        <taxon>Duplodnaviria</taxon>
        <taxon>Heunggongvirae</taxon>
        <taxon>Uroviricota</taxon>
        <taxon>Caudoviricetes</taxon>
        <taxon>Casidaviridae</taxon>
        <taxon>Manhattanvirus</taxon>
        <taxon>Manhattanvirus reedo</taxon>
    </lineage>
</organism>
<proteinExistence type="predicted"/>
<dbReference type="RefSeq" id="YP_010678213.1">
    <property type="nucleotide sequence ID" value="NC_071032.1"/>
</dbReference>